<evidence type="ECO:0000256" key="5">
    <source>
        <dbReference type="SAM" id="MobiDB-lite"/>
    </source>
</evidence>
<dbReference type="AlphaFoldDB" id="A0A5A7Q527"/>
<dbReference type="EMBL" id="BKCP01005849">
    <property type="protein sequence ID" value="GER40325.1"/>
    <property type="molecule type" value="Genomic_DNA"/>
</dbReference>
<dbReference type="InterPro" id="IPR001789">
    <property type="entry name" value="Sig_transdc_resp-reg_receiver"/>
</dbReference>
<feature type="modified residue" description="4-aspartylphosphate" evidence="4">
    <location>
        <position position="113"/>
    </location>
</feature>
<comment type="caution">
    <text evidence="7">The sequence shown here is derived from an EMBL/GenBank/DDBJ whole genome shotgun (WGS) entry which is preliminary data.</text>
</comment>
<evidence type="ECO:0000256" key="4">
    <source>
        <dbReference type="PROSITE-ProRule" id="PRU00169"/>
    </source>
</evidence>
<dbReference type="SMART" id="SM00448">
    <property type="entry name" value="REC"/>
    <property type="match status" value="1"/>
</dbReference>
<feature type="compositionally biased region" description="Basic and acidic residues" evidence="5">
    <location>
        <begin position="237"/>
        <end position="247"/>
    </location>
</feature>
<keyword evidence="8" id="KW-1185">Reference proteome</keyword>
<dbReference type="Proteomes" id="UP000325081">
    <property type="component" value="Unassembled WGS sequence"/>
</dbReference>
<dbReference type="GO" id="GO:0009736">
    <property type="term" value="P:cytokinin-activated signaling pathway"/>
    <property type="evidence" value="ECO:0007669"/>
    <property type="project" value="InterPro"/>
</dbReference>
<dbReference type="Pfam" id="PF00072">
    <property type="entry name" value="Response_reg"/>
    <property type="match status" value="1"/>
</dbReference>
<evidence type="ECO:0000259" key="6">
    <source>
        <dbReference type="PROSITE" id="PS50110"/>
    </source>
</evidence>
<dbReference type="PANTHER" id="PTHR43874">
    <property type="entry name" value="TWO-COMPONENT RESPONSE REGULATOR"/>
    <property type="match status" value="1"/>
</dbReference>
<feature type="domain" description="Response regulatory" evidence="6">
    <location>
        <begin position="23"/>
        <end position="179"/>
    </location>
</feature>
<feature type="region of interest" description="Disordered" evidence="5">
    <location>
        <begin position="192"/>
        <end position="247"/>
    </location>
</feature>
<organism evidence="7 8">
    <name type="scientific">Striga asiatica</name>
    <name type="common">Asiatic witchweed</name>
    <name type="synonym">Buchnera asiatica</name>
    <dbReference type="NCBI Taxonomy" id="4170"/>
    <lineage>
        <taxon>Eukaryota</taxon>
        <taxon>Viridiplantae</taxon>
        <taxon>Streptophyta</taxon>
        <taxon>Embryophyta</taxon>
        <taxon>Tracheophyta</taxon>
        <taxon>Spermatophyta</taxon>
        <taxon>Magnoliopsida</taxon>
        <taxon>eudicotyledons</taxon>
        <taxon>Gunneridae</taxon>
        <taxon>Pentapetalae</taxon>
        <taxon>asterids</taxon>
        <taxon>lamiids</taxon>
        <taxon>Lamiales</taxon>
        <taxon>Orobanchaceae</taxon>
        <taxon>Buchnereae</taxon>
        <taxon>Striga</taxon>
    </lineage>
</organism>
<dbReference type="PANTHER" id="PTHR43874:SF96">
    <property type="entry name" value="TWO-COMPONENT RESPONSE REGULATOR ORR10-LIKE"/>
    <property type="match status" value="1"/>
</dbReference>
<protein>
    <submittedName>
        <fullName evidence="7">Response regulator 9</fullName>
    </submittedName>
</protein>
<keyword evidence="4" id="KW-0597">Phosphoprotein</keyword>
<evidence type="ECO:0000256" key="2">
    <source>
        <dbReference type="ARBA" id="ARBA00023015"/>
    </source>
</evidence>
<keyword evidence="1" id="KW-0902">Two-component regulatory system</keyword>
<evidence type="ECO:0000256" key="3">
    <source>
        <dbReference type="ARBA" id="ARBA00023163"/>
    </source>
</evidence>
<dbReference type="InterPro" id="IPR045279">
    <property type="entry name" value="ARR-like"/>
</dbReference>
<sequence>MELESKAQVGRDEKQYEEKHIFHVLAVDDSLIDRKLLERLLSVSSYQVTCVDSGDKALEYLGLLGNIEEENIEENEIKISPTSCHTVISCDEPPSNKSSSHQEVSKVNLIMTDYSMPGISGYDLLKKIKDSSWKDVPVVVMSSENVPSRINMCLEGGAEEFLLKPVKLSDLSKLHSHILKGTITQNLESHINTAEENSSDEKSTTDESVSEEEDKENDKNSSNANKRKGAVKTPPDLTDRRPRVKELPVSEIIIL</sequence>
<proteinExistence type="predicted"/>
<dbReference type="Gene3D" id="3.40.50.2300">
    <property type="match status" value="1"/>
</dbReference>
<gene>
    <name evidence="7" type="ORF">STAS_16985</name>
</gene>
<name>A0A5A7Q527_STRAF</name>
<evidence type="ECO:0000256" key="1">
    <source>
        <dbReference type="ARBA" id="ARBA00023012"/>
    </source>
</evidence>
<evidence type="ECO:0000313" key="8">
    <source>
        <dbReference type="Proteomes" id="UP000325081"/>
    </source>
</evidence>
<dbReference type="GO" id="GO:0000160">
    <property type="term" value="P:phosphorelay signal transduction system"/>
    <property type="evidence" value="ECO:0007669"/>
    <property type="project" value="UniProtKB-KW"/>
</dbReference>
<dbReference type="PROSITE" id="PS50110">
    <property type="entry name" value="RESPONSE_REGULATORY"/>
    <property type="match status" value="1"/>
</dbReference>
<dbReference type="InterPro" id="IPR011006">
    <property type="entry name" value="CheY-like_superfamily"/>
</dbReference>
<evidence type="ECO:0000313" key="7">
    <source>
        <dbReference type="EMBL" id="GER40325.1"/>
    </source>
</evidence>
<dbReference type="OrthoDB" id="60033at2759"/>
<dbReference type="SUPFAM" id="SSF52172">
    <property type="entry name" value="CheY-like"/>
    <property type="match status" value="1"/>
</dbReference>
<keyword evidence="2" id="KW-0805">Transcription regulation</keyword>
<reference evidence="8" key="1">
    <citation type="journal article" date="2019" name="Curr. Biol.">
        <title>Genome Sequence of Striga asiatica Provides Insight into the Evolution of Plant Parasitism.</title>
        <authorList>
            <person name="Yoshida S."/>
            <person name="Kim S."/>
            <person name="Wafula E.K."/>
            <person name="Tanskanen J."/>
            <person name="Kim Y.M."/>
            <person name="Honaas L."/>
            <person name="Yang Z."/>
            <person name="Spallek T."/>
            <person name="Conn C.E."/>
            <person name="Ichihashi Y."/>
            <person name="Cheong K."/>
            <person name="Cui S."/>
            <person name="Der J.P."/>
            <person name="Gundlach H."/>
            <person name="Jiao Y."/>
            <person name="Hori C."/>
            <person name="Ishida J.K."/>
            <person name="Kasahara H."/>
            <person name="Kiba T."/>
            <person name="Kim M.S."/>
            <person name="Koo N."/>
            <person name="Laohavisit A."/>
            <person name="Lee Y.H."/>
            <person name="Lumba S."/>
            <person name="McCourt P."/>
            <person name="Mortimer J.C."/>
            <person name="Mutuku J.M."/>
            <person name="Nomura T."/>
            <person name="Sasaki-Sekimoto Y."/>
            <person name="Seto Y."/>
            <person name="Wang Y."/>
            <person name="Wakatake T."/>
            <person name="Sakakibara H."/>
            <person name="Demura T."/>
            <person name="Yamaguchi S."/>
            <person name="Yoneyama K."/>
            <person name="Manabe R.I."/>
            <person name="Nelson D.C."/>
            <person name="Schulman A.H."/>
            <person name="Timko M.P."/>
            <person name="dePamphilis C.W."/>
            <person name="Choi D."/>
            <person name="Shirasu K."/>
        </authorList>
    </citation>
    <scope>NUCLEOTIDE SEQUENCE [LARGE SCALE GENOMIC DNA]</scope>
    <source>
        <strain evidence="8">cv. UVA1</strain>
    </source>
</reference>
<keyword evidence="3" id="KW-0804">Transcription</keyword>
<accession>A0A5A7Q527</accession>